<protein>
    <recommendedName>
        <fullName evidence="7">EngB-type G domain-containing protein</fullName>
    </recommendedName>
</protein>
<dbReference type="Pfam" id="PF01926">
    <property type="entry name" value="MMR_HSR1"/>
    <property type="match status" value="1"/>
</dbReference>
<dbReference type="PROSITE" id="PS51706">
    <property type="entry name" value="G_ENGB"/>
    <property type="match status" value="1"/>
</dbReference>
<gene>
    <name evidence="8" type="ORF">GTHE00462_LOCUS30607</name>
</gene>
<sequence>MNLVASFNRALGTRLYRSRFKFAQSWRSMSDKADGDDQSEKAYVIRKANRVQKVGTICTPDQVDAPRSHPPLPEICIAGRTNSGKSSLINHLLAKPGIARTSSRAGKTDEINLYMVNSSVILADFPGYGFEHKYGVLAKRWETVWGPLCESYMHRSPVVAALFLADIRWPVTRDDYFFVQTMREAGIPALLVLTKDDRINDRVKAKGHNESLAAKKVTRTVSQARDVHIARSFLTDRVRKGLLWPEDLPHVHYSIESGPARRKLRRWIASLALAKNHDEARQILEAAWSKRKENTQHESEKEGEEEQD</sequence>
<dbReference type="SUPFAM" id="SSF52540">
    <property type="entry name" value="P-loop containing nucleoside triphosphate hydrolases"/>
    <property type="match status" value="1"/>
</dbReference>
<dbReference type="EMBL" id="HBKN01039058">
    <property type="protein sequence ID" value="CAE2326657.1"/>
    <property type="molecule type" value="Transcribed_RNA"/>
</dbReference>
<feature type="domain" description="EngB-type G" evidence="7">
    <location>
        <begin position="71"/>
        <end position="240"/>
    </location>
</feature>
<evidence type="ECO:0000259" key="7">
    <source>
        <dbReference type="PROSITE" id="PS51706"/>
    </source>
</evidence>
<dbReference type="PANTHER" id="PTHR11649:SF13">
    <property type="entry name" value="ENGB-TYPE G DOMAIN-CONTAINING PROTEIN"/>
    <property type="match status" value="1"/>
</dbReference>
<evidence type="ECO:0000256" key="1">
    <source>
        <dbReference type="ARBA" id="ARBA00004229"/>
    </source>
</evidence>
<proteinExistence type="predicted"/>
<dbReference type="Gene3D" id="3.40.50.300">
    <property type="entry name" value="P-loop containing nucleotide triphosphate hydrolases"/>
    <property type="match status" value="1"/>
</dbReference>
<feature type="region of interest" description="Disordered" evidence="6">
    <location>
        <begin position="288"/>
        <end position="308"/>
    </location>
</feature>
<keyword evidence="2" id="KW-0479">Metal-binding</keyword>
<evidence type="ECO:0000256" key="4">
    <source>
        <dbReference type="ARBA" id="ARBA00022842"/>
    </source>
</evidence>
<dbReference type="GO" id="GO:0005525">
    <property type="term" value="F:GTP binding"/>
    <property type="evidence" value="ECO:0007669"/>
    <property type="project" value="UniProtKB-KW"/>
</dbReference>
<evidence type="ECO:0000256" key="3">
    <source>
        <dbReference type="ARBA" id="ARBA00022741"/>
    </source>
</evidence>
<keyword evidence="5" id="KW-0342">GTP-binding</keyword>
<evidence type="ECO:0000313" key="8">
    <source>
        <dbReference type="EMBL" id="CAE2326657.1"/>
    </source>
</evidence>
<feature type="compositionally biased region" description="Basic and acidic residues" evidence="6">
    <location>
        <begin position="288"/>
        <end position="300"/>
    </location>
</feature>
<dbReference type="InterPro" id="IPR030393">
    <property type="entry name" value="G_ENGB_dom"/>
</dbReference>
<reference evidence="8" key="1">
    <citation type="submission" date="2021-01" db="EMBL/GenBank/DDBJ databases">
        <authorList>
            <person name="Corre E."/>
            <person name="Pelletier E."/>
            <person name="Niang G."/>
            <person name="Scheremetjew M."/>
            <person name="Finn R."/>
            <person name="Kale V."/>
            <person name="Holt S."/>
            <person name="Cochrane G."/>
            <person name="Meng A."/>
            <person name="Brown T."/>
            <person name="Cohen L."/>
        </authorList>
    </citation>
    <scope>NUCLEOTIDE SEQUENCE</scope>
    <source>
        <strain evidence="8">CCMP 2712</strain>
    </source>
</reference>
<dbReference type="GO" id="GO:0046872">
    <property type="term" value="F:metal ion binding"/>
    <property type="evidence" value="ECO:0007669"/>
    <property type="project" value="UniProtKB-KW"/>
</dbReference>
<organism evidence="8">
    <name type="scientific">Guillardia theta</name>
    <name type="common">Cryptophyte</name>
    <name type="synonym">Cryptomonas phi</name>
    <dbReference type="NCBI Taxonomy" id="55529"/>
    <lineage>
        <taxon>Eukaryota</taxon>
        <taxon>Cryptophyceae</taxon>
        <taxon>Pyrenomonadales</taxon>
        <taxon>Geminigeraceae</taxon>
        <taxon>Guillardia</taxon>
    </lineage>
</organism>
<name>A0A7S4UKP2_GUITH</name>
<keyword evidence="3" id="KW-0547">Nucleotide-binding</keyword>
<comment type="subcellular location">
    <subcellularLocation>
        <location evidence="1">Plastid</location>
        <location evidence="1">Chloroplast</location>
    </subcellularLocation>
</comment>
<evidence type="ECO:0000256" key="2">
    <source>
        <dbReference type="ARBA" id="ARBA00022723"/>
    </source>
</evidence>
<dbReference type="GO" id="GO:0009507">
    <property type="term" value="C:chloroplast"/>
    <property type="evidence" value="ECO:0007669"/>
    <property type="project" value="UniProtKB-SubCell"/>
</dbReference>
<dbReference type="InterPro" id="IPR027417">
    <property type="entry name" value="P-loop_NTPase"/>
</dbReference>
<dbReference type="AlphaFoldDB" id="A0A7S4UKP2"/>
<evidence type="ECO:0000256" key="5">
    <source>
        <dbReference type="ARBA" id="ARBA00023134"/>
    </source>
</evidence>
<keyword evidence="4" id="KW-0460">Magnesium</keyword>
<accession>A0A7S4UKP2</accession>
<dbReference type="InterPro" id="IPR006073">
    <property type="entry name" value="GTP-bd"/>
</dbReference>
<dbReference type="PANTHER" id="PTHR11649">
    <property type="entry name" value="MSS1/TRME-RELATED GTP-BINDING PROTEIN"/>
    <property type="match status" value="1"/>
</dbReference>
<evidence type="ECO:0000256" key="6">
    <source>
        <dbReference type="SAM" id="MobiDB-lite"/>
    </source>
</evidence>